<reference evidence="12" key="1">
    <citation type="journal article" date="2010" name="Science">
        <title>Plasticity of animal genome architecture unmasked by rapid evolution of a pelagic tunicate.</title>
        <authorList>
            <person name="Denoeud F."/>
            <person name="Henriet S."/>
            <person name="Mungpakdee S."/>
            <person name="Aury J.M."/>
            <person name="Da Silva C."/>
            <person name="Brinkmann H."/>
            <person name="Mikhaleva J."/>
            <person name="Olsen L.C."/>
            <person name="Jubin C."/>
            <person name="Canestro C."/>
            <person name="Bouquet J.M."/>
            <person name="Danks G."/>
            <person name="Poulain J."/>
            <person name="Campsteijn C."/>
            <person name="Adamski M."/>
            <person name="Cross I."/>
            <person name="Yadetie F."/>
            <person name="Muffato M."/>
            <person name="Louis A."/>
            <person name="Butcher S."/>
            <person name="Tsagkogeorga G."/>
            <person name="Konrad A."/>
            <person name="Singh S."/>
            <person name="Jensen M.F."/>
            <person name="Cong E.H."/>
            <person name="Eikeseth-Otteraa H."/>
            <person name="Noel B."/>
            <person name="Anthouard V."/>
            <person name="Porcel B.M."/>
            <person name="Kachouri-Lafond R."/>
            <person name="Nishino A."/>
            <person name="Ugolini M."/>
            <person name="Chourrout P."/>
            <person name="Nishida H."/>
            <person name="Aasland R."/>
            <person name="Huzurbazar S."/>
            <person name="Westhof E."/>
            <person name="Delsuc F."/>
            <person name="Lehrach H."/>
            <person name="Reinhardt R."/>
            <person name="Weissenbach J."/>
            <person name="Roy S.W."/>
            <person name="Artiguenave F."/>
            <person name="Postlethwait J.H."/>
            <person name="Manak J.R."/>
            <person name="Thompson E.M."/>
            <person name="Jaillon O."/>
            <person name="Du Pasquier L."/>
            <person name="Boudinot P."/>
            <person name="Liberles D.A."/>
            <person name="Volff J.N."/>
            <person name="Philippe H."/>
            <person name="Lenhard B."/>
            <person name="Roest Crollius H."/>
            <person name="Wincker P."/>
            <person name="Chourrout D."/>
        </authorList>
    </citation>
    <scope>NUCLEOTIDE SEQUENCE [LARGE SCALE GENOMIC DNA]</scope>
</reference>
<organism evidence="12">
    <name type="scientific">Oikopleura dioica</name>
    <name type="common">Tunicate</name>
    <dbReference type="NCBI Taxonomy" id="34765"/>
    <lineage>
        <taxon>Eukaryota</taxon>
        <taxon>Metazoa</taxon>
        <taxon>Chordata</taxon>
        <taxon>Tunicata</taxon>
        <taxon>Appendicularia</taxon>
        <taxon>Copelata</taxon>
        <taxon>Oikopleuridae</taxon>
        <taxon>Oikopleura</taxon>
    </lineage>
</organism>
<evidence type="ECO:0000256" key="7">
    <source>
        <dbReference type="PROSITE-ProRule" id="PRU00740"/>
    </source>
</evidence>
<evidence type="ECO:0000256" key="5">
    <source>
        <dbReference type="ARBA" id="ARBA00023136"/>
    </source>
</evidence>
<feature type="compositionally biased region" description="Low complexity" evidence="8">
    <location>
        <begin position="27"/>
        <end position="37"/>
    </location>
</feature>
<feature type="chain" id="PRO_5003194244" description="Lysosome-associated membrane glycoprotein 2-like transmembrane domain-containing protein" evidence="10">
    <location>
        <begin position="20"/>
        <end position="271"/>
    </location>
</feature>
<evidence type="ECO:0000256" key="4">
    <source>
        <dbReference type="ARBA" id="ARBA00022989"/>
    </source>
</evidence>
<dbReference type="PROSITE" id="PS51407">
    <property type="entry name" value="LAMP_3"/>
    <property type="match status" value="1"/>
</dbReference>
<keyword evidence="6" id="KW-0325">Glycoprotein</keyword>
<evidence type="ECO:0000256" key="3">
    <source>
        <dbReference type="ARBA" id="ARBA00022729"/>
    </source>
</evidence>
<feature type="region of interest" description="Disordered" evidence="8">
    <location>
        <begin position="13"/>
        <end position="63"/>
    </location>
</feature>
<keyword evidence="4 9" id="KW-1133">Transmembrane helix</keyword>
<dbReference type="GO" id="GO:0031902">
    <property type="term" value="C:late endosome membrane"/>
    <property type="evidence" value="ECO:0007669"/>
    <property type="project" value="TreeGrafter"/>
</dbReference>
<feature type="signal peptide" evidence="10">
    <location>
        <begin position="1"/>
        <end position="19"/>
    </location>
</feature>
<keyword evidence="3 10" id="KW-0732">Signal</keyword>
<comment type="subcellular location">
    <subcellularLocation>
        <location evidence="1">Cell membrane</location>
        <topology evidence="1">Single-pass type I membrane protein</topology>
    </subcellularLocation>
    <subcellularLocation>
        <location evidence="7">Lysosome membrane</location>
        <topology evidence="7">Single-pass type I membrane protein</topology>
    </subcellularLocation>
</comment>
<dbReference type="EMBL" id="FN655804">
    <property type="protein sequence ID" value="CBY40165.1"/>
    <property type="molecule type" value="Genomic_DNA"/>
</dbReference>
<comment type="similarity">
    <text evidence="7">Belongs to the LAMP family.</text>
</comment>
<dbReference type="Pfam" id="PF21222">
    <property type="entry name" value="Lamp2_2nd"/>
    <property type="match status" value="1"/>
</dbReference>
<sequence>MKLLSVFIAIAFGQNDTTPQPVPTPVPDVTTPSQAPTTPSPAPTTPSPAPTTPEPSPTPKPEVPKEIKVLYDSADKPCIMMQFLAEVQTPTNNYTIRSNETEVDTSESSCLGFDASQAGALVVNYNEMQLNFALSYNMTGLGNETKWKIDSITAVDANKDRLVTEDLRAEWIYGGIAYSCITGFTSNLTVEEKQNTTASITMSDLWVEVALLDFPIENDTHFSKAISCAADIEESLLVPIIVATALAGLVLAICLAYIIGRRKTYSGYNPM</sequence>
<evidence type="ECO:0000256" key="8">
    <source>
        <dbReference type="SAM" id="MobiDB-lite"/>
    </source>
</evidence>
<keyword evidence="2 7" id="KW-0812">Transmembrane</keyword>
<dbReference type="AlphaFoldDB" id="E4YXI2"/>
<dbReference type="InterPro" id="IPR048524">
    <property type="entry name" value="Lamp2-like_TM"/>
</dbReference>
<dbReference type="GO" id="GO:0005765">
    <property type="term" value="C:lysosomal membrane"/>
    <property type="evidence" value="ECO:0007669"/>
    <property type="project" value="UniProtKB-SubCell"/>
</dbReference>
<protein>
    <recommendedName>
        <fullName evidence="11">Lysosome-associated membrane glycoprotein 2-like transmembrane domain-containing protein</fullName>
    </recommendedName>
</protein>
<feature type="transmembrane region" description="Helical" evidence="9">
    <location>
        <begin position="236"/>
        <end position="259"/>
    </location>
</feature>
<accession>E4YXI2</accession>
<dbReference type="PANTHER" id="PTHR11506">
    <property type="entry name" value="LYSOSOME-ASSOCIATED MEMBRANE GLYCOPROTEIN"/>
    <property type="match status" value="1"/>
</dbReference>
<feature type="compositionally biased region" description="Pro residues" evidence="8">
    <location>
        <begin position="38"/>
        <end position="61"/>
    </location>
</feature>
<comment type="caution">
    <text evidence="7">Lacks conserved residue(s) required for the propagation of feature annotation.</text>
</comment>
<evidence type="ECO:0000256" key="2">
    <source>
        <dbReference type="ARBA" id="ARBA00022692"/>
    </source>
</evidence>
<evidence type="ECO:0000256" key="6">
    <source>
        <dbReference type="ARBA" id="ARBA00023180"/>
    </source>
</evidence>
<evidence type="ECO:0000256" key="9">
    <source>
        <dbReference type="SAM" id="Phobius"/>
    </source>
</evidence>
<keyword evidence="7" id="KW-0458">Lysosome</keyword>
<dbReference type="InterPro" id="IPR002000">
    <property type="entry name" value="Lysosome-assoc_membr_glycop"/>
</dbReference>
<evidence type="ECO:0000313" key="12">
    <source>
        <dbReference type="EMBL" id="CBY40165.1"/>
    </source>
</evidence>
<dbReference type="PRINTS" id="PR01217">
    <property type="entry name" value="PRICHEXTENSN"/>
</dbReference>
<keyword evidence="5 7" id="KW-0472">Membrane</keyword>
<gene>
    <name evidence="12" type="ORF">GSOID_T00022142001</name>
</gene>
<name>E4YXI2_OIKDI</name>
<proteinExistence type="inferred from homology"/>
<dbReference type="GO" id="GO:0072594">
    <property type="term" value="P:establishment of protein localization to organelle"/>
    <property type="evidence" value="ECO:0007669"/>
    <property type="project" value="TreeGrafter"/>
</dbReference>
<dbReference type="Gene3D" id="2.40.160.110">
    <property type="match status" value="1"/>
</dbReference>
<evidence type="ECO:0000256" key="1">
    <source>
        <dbReference type="ARBA" id="ARBA00004251"/>
    </source>
</evidence>
<dbReference type="Proteomes" id="UP000011014">
    <property type="component" value="Unassembled WGS sequence"/>
</dbReference>
<dbReference type="GO" id="GO:0005886">
    <property type="term" value="C:plasma membrane"/>
    <property type="evidence" value="ECO:0007669"/>
    <property type="project" value="TreeGrafter"/>
</dbReference>
<dbReference type="PANTHER" id="PTHR11506:SF35">
    <property type="entry name" value="LYSOSOME-ASSOCIATED MEMBRANE GLYCOPROTEIN 5"/>
    <property type="match status" value="1"/>
</dbReference>
<evidence type="ECO:0000259" key="11">
    <source>
        <dbReference type="Pfam" id="PF21222"/>
    </source>
</evidence>
<evidence type="ECO:0000256" key="10">
    <source>
        <dbReference type="SAM" id="SignalP"/>
    </source>
</evidence>
<feature type="domain" description="Lysosome-associated membrane glycoprotein 2-like transmembrane" evidence="11">
    <location>
        <begin position="238"/>
        <end position="268"/>
    </location>
</feature>